<comment type="similarity">
    <text evidence="1">Belongs to the peptidase C40 family.</text>
</comment>
<dbReference type="Gene3D" id="3.90.1720.10">
    <property type="entry name" value="endopeptidase domain like (from Nostoc punctiforme)"/>
    <property type="match status" value="1"/>
</dbReference>
<evidence type="ECO:0000256" key="5">
    <source>
        <dbReference type="SAM" id="SignalP"/>
    </source>
</evidence>
<name>A0ABX8WLR6_9GAMM</name>
<evidence type="ECO:0000313" key="8">
    <source>
        <dbReference type="Proteomes" id="UP000824755"/>
    </source>
</evidence>
<dbReference type="PROSITE" id="PS51935">
    <property type="entry name" value="NLPC_P60"/>
    <property type="match status" value="1"/>
</dbReference>
<dbReference type="Proteomes" id="UP000824755">
    <property type="component" value="Chromosome"/>
</dbReference>
<dbReference type="Pfam" id="PF00877">
    <property type="entry name" value="NLPC_P60"/>
    <property type="match status" value="1"/>
</dbReference>
<evidence type="ECO:0000313" key="7">
    <source>
        <dbReference type="EMBL" id="QYR52378.1"/>
    </source>
</evidence>
<keyword evidence="8" id="KW-1185">Reference proteome</keyword>
<dbReference type="SUPFAM" id="SSF54001">
    <property type="entry name" value="Cysteine proteinases"/>
    <property type="match status" value="1"/>
</dbReference>
<dbReference type="PANTHER" id="PTHR47053:SF1">
    <property type="entry name" value="MUREIN DD-ENDOPEPTIDASE MEPH-RELATED"/>
    <property type="match status" value="1"/>
</dbReference>
<feature type="signal peptide" evidence="5">
    <location>
        <begin position="1"/>
        <end position="27"/>
    </location>
</feature>
<proteinExistence type="inferred from homology"/>
<protein>
    <submittedName>
        <fullName evidence="7">C40 family peptidase</fullName>
    </submittedName>
</protein>
<evidence type="ECO:0000256" key="1">
    <source>
        <dbReference type="ARBA" id="ARBA00007074"/>
    </source>
</evidence>
<feature type="chain" id="PRO_5045620230" evidence="5">
    <location>
        <begin position="28"/>
        <end position="178"/>
    </location>
</feature>
<gene>
    <name evidence="7" type="ORF">H8L67_07155</name>
</gene>
<dbReference type="InterPro" id="IPR051202">
    <property type="entry name" value="Peptidase_C40"/>
</dbReference>
<dbReference type="EMBL" id="CP080544">
    <property type="protein sequence ID" value="QYR52378.1"/>
    <property type="molecule type" value="Genomic_DNA"/>
</dbReference>
<dbReference type="RefSeq" id="WP_220379164.1">
    <property type="nucleotide sequence ID" value="NZ_CP080544.1"/>
</dbReference>
<evidence type="ECO:0000256" key="3">
    <source>
        <dbReference type="ARBA" id="ARBA00022801"/>
    </source>
</evidence>
<evidence type="ECO:0000256" key="2">
    <source>
        <dbReference type="ARBA" id="ARBA00022670"/>
    </source>
</evidence>
<keyword evidence="3" id="KW-0378">Hydrolase</keyword>
<dbReference type="InterPro" id="IPR000064">
    <property type="entry name" value="NLP_P60_dom"/>
</dbReference>
<evidence type="ECO:0000259" key="6">
    <source>
        <dbReference type="PROSITE" id="PS51935"/>
    </source>
</evidence>
<keyword evidence="2" id="KW-0645">Protease</keyword>
<feature type="domain" description="NlpC/P60" evidence="6">
    <location>
        <begin position="52"/>
        <end position="176"/>
    </location>
</feature>
<evidence type="ECO:0000256" key="4">
    <source>
        <dbReference type="ARBA" id="ARBA00022807"/>
    </source>
</evidence>
<keyword evidence="5" id="KW-0732">Signal</keyword>
<keyword evidence="4" id="KW-0788">Thiol protease</keyword>
<dbReference type="InterPro" id="IPR038765">
    <property type="entry name" value="Papain-like_cys_pep_sf"/>
</dbReference>
<reference evidence="7 8" key="1">
    <citation type="submission" date="2021-08" db="EMBL/GenBank/DDBJ databases">
        <title>Lysobacter sp. strain CJ11 Genome sequencing and assembly.</title>
        <authorList>
            <person name="Kim I."/>
        </authorList>
    </citation>
    <scope>NUCLEOTIDE SEQUENCE [LARGE SCALE GENOMIC DNA]</scope>
    <source>
        <strain evidence="7 8">CJ11</strain>
    </source>
</reference>
<dbReference type="PANTHER" id="PTHR47053">
    <property type="entry name" value="MUREIN DD-ENDOPEPTIDASE MEPH-RELATED"/>
    <property type="match status" value="1"/>
</dbReference>
<sequence>MKPVHIRKSCLKTLILMSLGLSCSAFAAPAPDGSPEPAPPATGWNVTTIRGSDAVNAVLIRAISLVGTPYQWGGSTPGSGFDCSGLVNFVFKDMLDVKLPRTSRELAAAQGPRIDFDDLKPGDLVFFGANGVVSHVGIYIGERRFIHAPRTGTVVRLEKIDQSYWTGRYTGARRIIST</sequence>
<organism evidence="7 8">
    <name type="scientific">Lysobacter soyae</name>
    <dbReference type="NCBI Taxonomy" id="2764185"/>
    <lineage>
        <taxon>Bacteria</taxon>
        <taxon>Pseudomonadati</taxon>
        <taxon>Pseudomonadota</taxon>
        <taxon>Gammaproteobacteria</taxon>
        <taxon>Lysobacterales</taxon>
        <taxon>Lysobacteraceae</taxon>
        <taxon>Lysobacter</taxon>
    </lineage>
</organism>
<accession>A0ABX8WLR6</accession>
<dbReference type="PROSITE" id="PS51257">
    <property type="entry name" value="PROKAR_LIPOPROTEIN"/>
    <property type="match status" value="1"/>
</dbReference>